<evidence type="ECO:0000313" key="1">
    <source>
        <dbReference type="EMBL" id="ADI37686.1"/>
    </source>
</evidence>
<dbReference type="Proteomes" id="UP000001505">
    <property type="component" value="Chromosome"/>
</dbReference>
<dbReference type="EMBL" id="CP001928">
    <property type="protein sequence ID" value="ADI37686.1"/>
    <property type="molecule type" value="Genomic_DNA"/>
</dbReference>
<reference evidence="1 2" key="1">
    <citation type="journal article" date="2010" name="PLoS ONE">
        <title>The Waddlia genome: a window into chlamydial biology.</title>
        <authorList>
            <person name="Bertelli C."/>
            <person name="Collyn F."/>
            <person name="Croxatto A."/>
            <person name="Ruckert C."/>
            <person name="Polkinghorne A."/>
            <person name="Kebbi-Beghdadi C."/>
            <person name="Goesmann A."/>
            <person name="Vaughan L."/>
            <person name="Greub G."/>
        </authorList>
    </citation>
    <scope>NUCLEOTIDE SEQUENCE [LARGE SCALE GENOMIC DNA]</scope>
    <source>
        <strain evidence="2">ATCC VR-1470 / WSU 86-1044</strain>
    </source>
</reference>
<keyword evidence="2" id="KW-1185">Reference proteome</keyword>
<dbReference type="AlphaFoldDB" id="D6YU75"/>
<dbReference type="HOGENOM" id="CLU_3359191_0_0_0"/>
<proteinExistence type="predicted"/>
<accession>D6YU75</accession>
<dbReference type="KEGG" id="wch:wcw_0311"/>
<organism evidence="1 2">
    <name type="scientific">Waddlia chondrophila (strain ATCC VR-1470 / WSU 86-1044)</name>
    <dbReference type="NCBI Taxonomy" id="716544"/>
    <lineage>
        <taxon>Bacteria</taxon>
        <taxon>Pseudomonadati</taxon>
        <taxon>Chlamydiota</taxon>
        <taxon>Chlamydiia</taxon>
        <taxon>Parachlamydiales</taxon>
        <taxon>Waddliaceae</taxon>
        <taxon>Waddlia</taxon>
    </lineage>
</organism>
<name>D6YU75_WADCW</name>
<gene>
    <name evidence="1" type="ordered locus">wcw_0311</name>
</gene>
<evidence type="ECO:0000313" key="2">
    <source>
        <dbReference type="Proteomes" id="UP000001505"/>
    </source>
</evidence>
<protein>
    <submittedName>
        <fullName evidence="1">Uncharacterized protein</fullName>
    </submittedName>
</protein>
<sequence length="36" mass="4044">MERGIDFRSADRRPVNSFLSIFTPDCDLIPGQTSDS</sequence>
<dbReference type="STRING" id="716544.wcw_0311"/>